<evidence type="ECO:0000313" key="2">
    <source>
        <dbReference type="RefSeq" id="XP_015078472.1"/>
    </source>
</evidence>
<reference evidence="1" key="1">
    <citation type="journal article" date="2014" name="Nat. Genet.">
        <title>The genome of the stress-tolerant wild tomato species Solanum pennellii.</title>
        <authorList>
            <person name="Bolger A."/>
            <person name="Scossa F."/>
            <person name="Bolger M.E."/>
            <person name="Lanz C."/>
            <person name="Maumus F."/>
            <person name="Tohge T."/>
            <person name="Quesneville H."/>
            <person name="Alseekh S."/>
            <person name="Sorensen I."/>
            <person name="Lichtenstein G."/>
            <person name="Fich E.A."/>
            <person name="Conte M."/>
            <person name="Keller H."/>
            <person name="Schneeberger K."/>
            <person name="Schwacke R."/>
            <person name="Ofner I."/>
            <person name="Vrebalov J."/>
            <person name="Xu Y."/>
            <person name="Osorio S."/>
            <person name="Aflitos S.A."/>
            <person name="Schijlen E."/>
            <person name="Jimenez-Gomez J.M."/>
            <person name="Ryngajllo M."/>
            <person name="Kimura S."/>
            <person name="Kumar R."/>
            <person name="Koenig D."/>
            <person name="Headland L.R."/>
            <person name="Maloof J.N."/>
            <person name="Sinha N."/>
            <person name="van Ham R.C."/>
            <person name="Lankhorst R.K."/>
            <person name="Mao L."/>
            <person name="Vogel A."/>
            <person name="Arsova B."/>
            <person name="Panstruga R."/>
            <person name="Fei Z."/>
            <person name="Rose J.K."/>
            <person name="Zamir D."/>
            <person name="Carrari F."/>
            <person name="Giovannoni J.J."/>
            <person name="Weigel D."/>
            <person name="Usadel B."/>
            <person name="Fernie A.R."/>
        </authorList>
    </citation>
    <scope>NUCLEOTIDE SEQUENCE [LARGE SCALE GENOMIC DNA]</scope>
    <source>
        <strain evidence="1">cv. LA0716</strain>
    </source>
</reference>
<organism evidence="1 2">
    <name type="scientific">Solanum pennellii</name>
    <name type="common">Tomato</name>
    <name type="synonym">Lycopersicon pennellii</name>
    <dbReference type="NCBI Taxonomy" id="28526"/>
    <lineage>
        <taxon>Eukaryota</taxon>
        <taxon>Viridiplantae</taxon>
        <taxon>Streptophyta</taxon>
        <taxon>Embryophyta</taxon>
        <taxon>Tracheophyta</taxon>
        <taxon>Spermatophyta</taxon>
        <taxon>Magnoliopsida</taxon>
        <taxon>eudicotyledons</taxon>
        <taxon>Gunneridae</taxon>
        <taxon>Pentapetalae</taxon>
        <taxon>asterids</taxon>
        <taxon>lamiids</taxon>
        <taxon>Solanales</taxon>
        <taxon>Solanaceae</taxon>
        <taxon>Solanoideae</taxon>
        <taxon>Solaneae</taxon>
        <taxon>Solanum</taxon>
        <taxon>Solanum subgen. Lycopersicon</taxon>
    </lineage>
</organism>
<name>A0ABM1H037_SOLPN</name>
<dbReference type="Proteomes" id="UP000694930">
    <property type="component" value="Chromosome 6"/>
</dbReference>
<reference evidence="2" key="2">
    <citation type="submission" date="2025-08" db="UniProtKB">
        <authorList>
            <consortium name="RefSeq"/>
        </authorList>
    </citation>
    <scope>IDENTIFICATION</scope>
</reference>
<protein>
    <submittedName>
        <fullName evidence="2">Uncharacterized protein LOC107022348</fullName>
    </submittedName>
</protein>
<keyword evidence="1" id="KW-1185">Reference proteome</keyword>
<dbReference type="RefSeq" id="XP_015078472.1">
    <property type="nucleotide sequence ID" value="XM_015222986.1"/>
</dbReference>
<accession>A0ABM1H037</accession>
<sequence length="134" mass="15868">MIIPEKIDIQEEIQKVDIPDFYANKRTIGIATILNELSNNYLNENAIWSYYNRDQTMIYSNCKDIRAADMEEVRQWILSLLKPEQTPTTRAIRKNFISQDLMTRYCKLIGQKYPDHLWSKYNGEDNYVPGVQLE</sequence>
<gene>
    <name evidence="2" type="primary">LOC107022348</name>
</gene>
<dbReference type="GeneID" id="107022348"/>
<proteinExistence type="predicted"/>
<evidence type="ECO:0000313" key="1">
    <source>
        <dbReference type="Proteomes" id="UP000694930"/>
    </source>
</evidence>